<reference evidence="7 8" key="1">
    <citation type="submission" date="2019-11" db="EMBL/GenBank/DDBJ databases">
        <title>Novel Deefgea species.</title>
        <authorList>
            <person name="Han J.-H."/>
        </authorList>
    </citation>
    <scope>NUCLEOTIDE SEQUENCE [LARGE SCALE GENOMIC DNA]</scope>
    <source>
        <strain evidence="7 8">LMG 24817</strain>
    </source>
</reference>
<evidence type="ECO:0000256" key="4">
    <source>
        <dbReference type="ARBA" id="ARBA00023136"/>
    </source>
</evidence>
<gene>
    <name evidence="7" type="ORF">GM173_03125</name>
</gene>
<dbReference type="Pfam" id="PF13515">
    <property type="entry name" value="FUSC_2"/>
    <property type="match status" value="1"/>
</dbReference>
<feature type="transmembrane region" description="Helical" evidence="5">
    <location>
        <begin position="90"/>
        <end position="109"/>
    </location>
</feature>
<keyword evidence="4 5" id="KW-0472">Membrane</keyword>
<accession>A0ABS2C942</accession>
<protein>
    <recommendedName>
        <fullName evidence="6">Integral membrane bound transporter domain-containing protein</fullName>
    </recommendedName>
</protein>
<evidence type="ECO:0000256" key="1">
    <source>
        <dbReference type="ARBA" id="ARBA00004141"/>
    </source>
</evidence>
<evidence type="ECO:0000313" key="8">
    <source>
        <dbReference type="Proteomes" id="UP001195660"/>
    </source>
</evidence>
<feature type="transmembrane region" description="Helical" evidence="5">
    <location>
        <begin position="139"/>
        <end position="157"/>
    </location>
</feature>
<feature type="domain" description="Integral membrane bound transporter" evidence="6">
    <location>
        <begin position="200"/>
        <end position="326"/>
    </location>
</feature>
<organism evidence="7 8">
    <name type="scientific">Deefgea chitinilytica</name>
    <dbReference type="NCBI Taxonomy" id="570276"/>
    <lineage>
        <taxon>Bacteria</taxon>
        <taxon>Pseudomonadati</taxon>
        <taxon>Pseudomonadota</taxon>
        <taxon>Betaproteobacteria</taxon>
        <taxon>Neisseriales</taxon>
        <taxon>Chitinibacteraceae</taxon>
        <taxon>Deefgea</taxon>
    </lineage>
</organism>
<comment type="subcellular location">
    <subcellularLocation>
        <location evidence="1">Membrane</location>
        <topology evidence="1">Multi-pass membrane protein</topology>
    </subcellularLocation>
</comment>
<evidence type="ECO:0000313" key="7">
    <source>
        <dbReference type="EMBL" id="MBM5570567.1"/>
    </source>
</evidence>
<dbReference type="EMBL" id="WOFE01000001">
    <property type="protein sequence ID" value="MBM5570567.1"/>
    <property type="molecule type" value="Genomic_DNA"/>
</dbReference>
<evidence type="ECO:0000256" key="2">
    <source>
        <dbReference type="ARBA" id="ARBA00022692"/>
    </source>
</evidence>
<name>A0ABS2C942_9NEIS</name>
<feature type="transmembrane region" description="Helical" evidence="5">
    <location>
        <begin position="234"/>
        <end position="253"/>
    </location>
</feature>
<comment type="caution">
    <text evidence="7">The sequence shown here is derived from an EMBL/GenBank/DDBJ whole genome shotgun (WGS) entry which is preliminary data.</text>
</comment>
<evidence type="ECO:0000256" key="5">
    <source>
        <dbReference type="SAM" id="Phobius"/>
    </source>
</evidence>
<dbReference type="RefSeq" id="WP_203569862.1">
    <property type="nucleotide sequence ID" value="NZ_WOFE01000001.1"/>
</dbReference>
<feature type="transmembrane region" description="Helical" evidence="5">
    <location>
        <begin position="258"/>
        <end position="276"/>
    </location>
</feature>
<feature type="transmembrane region" description="Helical" evidence="5">
    <location>
        <begin position="20"/>
        <end position="36"/>
    </location>
</feature>
<feature type="transmembrane region" description="Helical" evidence="5">
    <location>
        <begin position="42"/>
        <end position="59"/>
    </location>
</feature>
<feature type="transmembrane region" description="Helical" evidence="5">
    <location>
        <begin position="66"/>
        <end position="84"/>
    </location>
</feature>
<evidence type="ECO:0000256" key="3">
    <source>
        <dbReference type="ARBA" id="ARBA00022989"/>
    </source>
</evidence>
<keyword evidence="3 5" id="KW-1133">Transmembrane helix</keyword>
<keyword evidence="2 5" id="KW-0812">Transmembrane</keyword>
<dbReference type="Proteomes" id="UP001195660">
    <property type="component" value="Unassembled WGS sequence"/>
</dbReference>
<dbReference type="InterPro" id="IPR049453">
    <property type="entry name" value="Memb_transporter_dom"/>
</dbReference>
<proteinExistence type="predicted"/>
<feature type="transmembrane region" description="Helical" evidence="5">
    <location>
        <begin position="116"/>
        <end position="133"/>
    </location>
</feature>
<keyword evidence="8" id="KW-1185">Reference proteome</keyword>
<evidence type="ECO:0000259" key="6">
    <source>
        <dbReference type="Pfam" id="PF13515"/>
    </source>
</evidence>
<feature type="transmembrane region" description="Helical" evidence="5">
    <location>
        <begin position="313"/>
        <end position="330"/>
    </location>
</feature>
<sequence length="339" mass="36618">MPNWLSILRPSGGPFHRSRMLLGALVFGLTMGYQVFNQQHFAAGMMGFGILATIMMDVGGNRRERLGSMVFGNILIITAASISLTINHNLWFWFAGIIFLFSVIGASLSAGFALDLLLRMIASAYLIGYPGTFISHSMLAPFLAGAIITIAFALCVAPRVNNPISLSTPPHWHRDYKQLRQGQFAGATFGLLLAIACAFSFFFAQQLHFSAPNVAAICTLMVFRPEPNRTSTTIWQRLIGVLFASLLAWGCVFNLQSYGVLVGLAAISGALVPVAFANGLMYVAAVTTFIVYLILALLGIHGHAAVLSAEHRIFETLLGAAIAFIFAKIFRSLKPATGP</sequence>
<feature type="transmembrane region" description="Helical" evidence="5">
    <location>
        <begin position="184"/>
        <end position="204"/>
    </location>
</feature>
<feature type="transmembrane region" description="Helical" evidence="5">
    <location>
        <begin position="282"/>
        <end position="301"/>
    </location>
</feature>